<dbReference type="InterPro" id="IPR005337">
    <property type="entry name" value="RapZ-like"/>
</dbReference>
<dbReference type="AlphaFoldDB" id="A0A5N5EAX5"/>
<evidence type="ECO:0000313" key="3">
    <source>
        <dbReference type="EMBL" id="KAB2587719.1"/>
    </source>
</evidence>
<organism evidence="3 4">
    <name type="scientific">Streptomyces arboris</name>
    <dbReference type="NCBI Taxonomy" id="2600619"/>
    <lineage>
        <taxon>Bacteria</taxon>
        <taxon>Bacillati</taxon>
        <taxon>Actinomycetota</taxon>
        <taxon>Actinomycetes</taxon>
        <taxon>Kitasatosporales</taxon>
        <taxon>Streptomycetaceae</taxon>
        <taxon>Streptomyces</taxon>
    </lineage>
</organism>
<proteinExistence type="predicted"/>
<accession>A0A5N5EAX5</accession>
<evidence type="ECO:0000259" key="2">
    <source>
        <dbReference type="Pfam" id="PF22740"/>
    </source>
</evidence>
<sequence>MIRIVSFGYGHGPAPTADLVLDLRALLRNPFHNPELKHRTGLDPQVYDHVVTTPGAGRLALNVVTTARSLTQDTGADVTVAWGCTGGRHRSVGLARASYELLRDVGAAVTIEHRDVHQGLLPAGVHNRPRHTDPEPPDPADMLMVDLDGGRGGPLPQER</sequence>
<dbReference type="Proteomes" id="UP000326907">
    <property type="component" value="Unassembled WGS sequence"/>
</dbReference>
<gene>
    <name evidence="3" type="ORF">F5983_36390</name>
</gene>
<dbReference type="EMBL" id="VYUA01000077">
    <property type="protein sequence ID" value="KAB2587719.1"/>
    <property type="molecule type" value="Genomic_DNA"/>
</dbReference>
<keyword evidence="4" id="KW-1185">Reference proteome</keyword>
<comment type="caution">
    <text evidence="3">The sequence shown here is derived from an EMBL/GenBank/DDBJ whole genome shotgun (WGS) entry which is preliminary data.</text>
</comment>
<dbReference type="GO" id="GO:0005524">
    <property type="term" value="F:ATP binding"/>
    <property type="evidence" value="ECO:0007669"/>
    <property type="project" value="InterPro"/>
</dbReference>
<feature type="domain" description="RapZ C-terminal" evidence="2">
    <location>
        <begin position="2"/>
        <end position="117"/>
    </location>
</feature>
<dbReference type="PANTHER" id="PTHR30448:SF0">
    <property type="entry name" value="RNASE ADAPTER PROTEIN RAPZ"/>
    <property type="match status" value="1"/>
</dbReference>
<evidence type="ECO:0000256" key="1">
    <source>
        <dbReference type="SAM" id="MobiDB-lite"/>
    </source>
</evidence>
<dbReference type="RefSeq" id="WP_151514029.1">
    <property type="nucleotide sequence ID" value="NZ_VYUA01000077.1"/>
</dbReference>
<name>A0A5N5EAX5_9ACTN</name>
<dbReference type="Pfam" id="PF22740">
    <property type="entry name" value="PapZ_C"/>
    <property type="match status" value="1"/>
</dbReference>
<dbReference type="InterPro" id="IPR053931">
    <property type="entry name" value="RapZ_C"/>
</dbReference>
<reference evidence="3 4" key="1">
    <citation type="submission" date="2019-09" db="EMBL/GenBank/DDBJ databases">
        <authorList>
            <person name="Liu P."/>
        </authorList>
    </citation>
    <scope>NUCLEOTIDE SEQUENCE [LARGE SCALE GENOMIC DNA]</scope>
    <source>
        <strain evidence="3 4">TRM68085</strain>
    </source>
</reference>
<feature type="region of interest" description="Disordered" evidence="1">
    <location>
        <begin position="120"/>
        <end position="159"/>
    </location>
</feature>
<dbReference type="PANTHER" id="PTHR30448">
    <property type="entry name" value="RNASE ADAPTER PROTEIN RAPZ"/>
    <property type="match status" value="1"/>
</dbReference>
<protein>
    <recommendedName>
        <fullName evidence="2">RapZ C-terminal domain-containing protein</fullName>
    </recommendedName>
</protein>
<evidence type="ECO:0000313" key="4">
    <source>
        <dbReference type="Proteomes" id="UP000326907"/>
    </source>
</evidence>